<dbReference type="AlphaFoldDB" id="G8LWJ2"/>
<dbReference type="Proteomes" id="UP000005435">
    <property type="component" value="Chromosome"/>
</dbReference>
<sequence>MPMTAGYISRVVEKLIREVEFIPVTKDVKGAFSTGQNNIVLKKVVGKKERVLEIYNCDLLNAKEITSDIFSYKHKTEESMGGDIGISYIKVLIFSEKPSDSLIKDINNAYRERIEEKNDTVCMAISLKDREVFIAKGIVYPYHIIYDAFTKAFEEADENYEVDIVKVLEEKKAENKPEIIVENQEQ</sequence>
<evidence type="ECO:0000313" key="1">
    <source>
        <dbReference type="EMBL" id="AEV67618.1"/>
    </source>
</evidence>
<name>G8LWJ2_ACECE</name>
<dbReference type="OrthoDB" id="9994122at2"/>
<dbReference type="eggNOG" id="ENOG50341NE">
    <property type="taxonomic scope" value="Bacteria"/>
</dbReference>
<dbReference type="STRING" id="720554.Clocl_0940"/>
<keyword evidence="2" id="KW-1185">Reference proteome</keyword>
<dbReference type="EMBL" id="CP003065">
    <property type="protein sequence ID" value="AEV67618.1"/>
    <property type="molecule type" value="Genomic_DNA"/>
</dbReference>
<organism evidence="1 2">
    <name type="scientific">Acetivibrio clariflavus (strain DSM 19732 / NBRC 101661 / EBR45)</name>
    <name type="common">Clostridium clariflavum</name>
    <dbReference type="NCBI Taxonomy" id="720554"/>
    <lineage>
        <taxon>Bacteria</taxon>
        <taxon>Bacillati</taxon>
        <taxon>Bacillota</taxon>
        <taxon>Clostridia</taxon>
        <taxon>Eubacteriales</taxon>
        <taxon>Oscillospiraceae</taxon>
        <taxon>Acetivibrio</taxon>
    </lineage>
</organism>
<gene>
    <name evidence="1" type="ordered locus">Clocl_0940</name>
</gene>
<dbReference type="KEGG" id="ccl:Clocl_0940"/>
<dbReference type="HOGENOM" id="CLU_1452075_0_0_9"/>
<accession>G8LWJ2</accession>
<reference evidence="1 2" key="2">
    <citation type="journal article" date="2012" name="Stand. Genomic Sci.">
        <title>Complete Genome Sequence of Clostridium clariflavum DSM 19732.</title>
        <authorList>
            <person name="Izquierdo J.A."/>
            <person name="Goodwin L."/>
            <person name="Davenport K.W."/>
            <person name="Teshima H."/>
            <person name="Bruce D."/>
            <person name="Detter C."/>
            <person name="Tapia R."/>
            <person name="Han S."/>
            <person name="Land M."/>
            <person name="Hauser L."/>
            <person name="Jeffries C.D."/>
            <person name="Han J."/>
            <person name="Pitluck S."/>
            <person name="Nolan M."/>
            <person name="Chen A."/>
            <person name="Huntemann M."/>
            <person name="Mavromatis K."/>
            <person name="Mikhailova N."/>
            <person name="Liolios K."/>
            <person name="Woyke T."/>
            <person name="Lynd L.R."/>
        </authorList>
    </citation>
    <scope>NUCLEOTIDE SEQUENCE [LARGE SCALE GENOMIC DNA]</scope>
    <source>
        <strain evidence="2">DSM 19732 / NBRC 101661 / EBR45</strain>
    </source>
</reference>
<evidence type="ECO:0000313" key="2">
    <source>
        <dbReference type="Proteomes" id="UP000005435"/>
    </source>
</evidence>
<reference evidence="2" key="1">
    <citation type="submission" date="2011-12" db="EMBL/GenBank/DDBJ databases">
        <title>Complete sequence of Clostridium clariflavum DSM 19732.</title>
        <authorList>
            <consortium name="US DOE Joint Genome Institute"/>
            <person name="Lucas S."/>
            <person name="Han J."/>
            <person name="Lapidus A."/>
            <person name="Cheng J.-F."/>
            <person name="Goodwin L."/>
            <person name="Pitluck S."/>
            <person name="Peters L."/>
            <person name="Teshima H."/>
            <person name="Detter J.C."/>
            <person name="Han C."/>
            <person name="Tapia R."/>
            <person name="Land M."/>
            <person name="Hauser L."/>
            <person name="Kyrpides N."/>
            <person name="Ivanova N."/>
            <person name="Pagani I."/>
            <person name="Kitzmiller T."/>
            <person name="Lynd L."/>
            <person name="Izquierdo J."/>
            <person name="Woyke T."/>
        </authorList>
    </citation>
    <scope>NUCLEOTIDE SEQUENCE [LARGE SCALE GENOMIC DNA]</scope>
    <source>
        <strain evidence="2">DSM 19732 / NBRC 101661 / EBR45</strain>
    </source>
</reference>
<dbReference type="RefSeq" id="WP_014254237.1">
    <property type="nucleotide sequence ID" value="NC_016627.1"/>
</dbReference>
<protein>
    <submittedName>
        <fullName evidence="1">Uncharacterized protein</fullName>
    </submittedName>
</protein>
<proteinExistence type="predicted"/>